<proteinExistence type="predicted"/>
<accession>A0A426Z6Y8</accession>
<comment type="caution">
    <text evidence="1">The sequence shown here is derived from an EMBL/GenBank/DDBJ whole genome shotgun (WGS) entry which is preliminary data.</text>
</comment>
<protein>
    <submittedName>
        <fullName evidence="1">Uncharacterized protein</fullName>
    </submittedName>
</protein>
<evidence type="ECO:0000313" key="2">
    <source>
        <dbReference type="Proteomes" id="UP000287651"/>
    </source>
</evidence>
<evidence type="ECO:0000313" key="1">
    <source>
        <dbReference type="EMBL" id="RRT59739.1"/>
    </source>
</evidence>
<sequence length="110" mass="12496">MSAAVRPPYVLVISRGTTKDRYPRDDPRNKLTELCIEDLRTDVDGLVHSDETRRLENLLQFLLLFVTHRRELLSHQGGAMEVDEHPPVGVSDGMDPKTFGHFGRLLPFVS</sequence>
<name>A0A426Z6Y8_ENSVE</name>
<dbReference type="Proteomes" id="UP000287651">
    <property type="component" value="Unassembled WGS sequence"/>
</dbReference>
<dbReference type="EMBL" id="AMZH03008089">
    <property type="protein sequence ID" value="RRT59739.1"/>
    <property type="molecule type" value="Genomic_DNA"/>
</dbReference>
<dbReference type="AlphaFoldDB" id="A0A426Z6Y8"/>
<organism evidence="1 2">
    <name type="scientific">Ensete ventricosum</name>
    <name type="common">Abyssinian banana</name>
    <name type="synonym">Musa ensete</name>
    <dbReference type="NCBI Taxonomy" id="4639"/>
    <lineage>
        <taxon>Eukaryota</taxon>
        <taxon>Viridiplantae</taxon>
        <taxon>Streptophyta</taxon>
        <taxon>Embryophyta</taxon>
        <taxon>Tracheophyta</taxon>
        <taxon>Spermatophyta</taxon>
        <taxon>Magnoliopsida</taxon>
        <taxon>Liliopsida</taxon>
        <taxon>Zingiberales</taxon>
        <taxon>Musaceae</taxon>
        <taxon>Ensete</taxon>
    </lineage>
</organism>
<reference evidence="1 2" key="1">
    <citation type="journal article" date="2014" name="Agronomy (Basel)">
        <title>A Draft Genome Sequence for Ensete ventricosum, the Drought-Tolerant Tree Against Hunger.</title>
        <authorList>
            <person name="Harrison J."/>
            <person name="Moore K.A."/>
            <person name="Paszkiewicz K."/>
            <person name="Jones T."/>
            <person name="Grant M."/>
            <person name="Ambacheew D."/>
            <person name="Muzemil S."/>
            <person name="Studholme D.J."/>
        </authorList>
    </citation>
    <scope>NUCLEOTIDE SEQUENCE [LARGE SCALE GENOMIC DNA]</scope>
</reference>
<gene>
    <name evidence="1" type="ORF">B296_00025172</name>
</gene>